<evidence type="ECO:0000313" key="2">
    <source>
        <dbReference type="EMBL" id="AIM28204.1"/>
    </source>
</evidence>
<evidence type="ECO:0000313" key="4">
    <source>
        <dbReference type="EMBL" id="AKV77255.1"/>
    </source>
</evidence>
<proteinExistence type="predicted"/>
<evidence type="ECO:0000313" key="11">
    <source>
        <dbReference type="Proteomes" id="UP000062398"/>
    </source>
</evidence>
<dbReference type="EMBL" id="CP008822">
    <property type="protein sequence ID" value="AIM28204.1"/>
    <property type="molecule type" value="Genomic_DNA"/>
</dbReference>
<evidence type="ECO:0000313" key="8">
    <source>
        <dbReference type="Proteomes" id="UP000029084"/>
    </source>
</evidence>
<feature type="domain" description="NurA" evidence="1">
    <location>
        <begin position="58"/>
        <end position="333"/>
    </location>
</feature>
<dbReference type="Proteomes" id="UP000062475">
    <property type="component" value="Chromosome"/>
</dbReference>
<dbReference type="Proteomes" id="UP000062398">
    <property type="component" value="Chromosome"/>
</dbReference>
<dbReference type="Proteomes" id="UP000061362">
    <property type="component" value="Chromosome"/>
</dbReference>
<reference evidence="2 8" key="1">
    <citation type="journal article" date="2014" name="J. Bacteriol.">
        <title>Role of an Archaeal PitA Transporter in the Copper and Arsenic Resistance of Metallosphaera sedula, an Extreme Thermoacidophile.</title>
        <authorList>
            <person name="McCarthy S."/>
            <person name="Ai C."/>
            <person name="Wheaton G."/>
            <person name="Tevatia R."/>
            <person name="Eckrich V."/>
            <person name="Kelly R."/>
            <person name="Blum P."/>
        </authorList>
    </citation>
    <scope>NUCLEOTIDE SEQUENCE [LARGE SCALE GENOMIC DNA]</scope>
    <source>
        <strain evidence="2 8">CuR1</strain>
    </source>
</reference>
<dbReference type="Proteomes" id="UP000068832">
    <property type="component" value="Chromosome"/>
</dbReference>
<evidence type="ECO:0000313" key="3">
    <source>
        <dbReference type="EMBL" id="AKV75017.1"/>
    </source>
</evidence>
<evidence type="ECO:0000259" key="1">
    <source>
        <dbReference type="SMART" id="SM00933"/>
    </source>
</evidence>
<evidence type="ECO:0000313" key="9">
    <source>
        <dbReference type="Proteomes" id="UP000056255"/>
    </source>
</evidence>
<dbReference type="OMA" id="VIPFHPF"/>
<dbReference type="Proteomes" id="UP000029084">
    <property type="component" value="Chromosome"/>
</dbReference>
<evidence type="ECO:0000313" key="5">
    <source>
        <dbReference type="EMBL" id="AKV79505.1"/>
    </source>
</evidence>
<evidence type="ECO:0000313" key="13">
    <source>
        <dbReference type="Proteomes" id="UP000068832"/>
    </source>
</evidence>
<name>A0A088E6Y2_9CREN</name>
<dbReference type="Proteomes" id="UP000056255">
    <property type="component" value="Chromosome"/>
</dbReference>
<reference evidence="7 9" key="3">
    <citation type="submission" date="2015-07" db="EMBL/GenBank/DDBJ databases">
        <title>Physiological, transcriptional responses and genome re-sequencing of acid resistant extremely thermoacidophilic Metallosphaera sedula SARC-M1.</title>
        <authorList>
            <person name="Ai C."/>
            <person name="McCarthy S."/>
            <person name="Eckrich V."/>
            <person name="Rudrappa D."/>
            <person name="Qiu G."/>
            <person name="Blum P."/>
        </authorList>
    </citation>
    <scope>NUCLEOTIDE SEQUENCE [LARGE SCALE GENOMIC DNA]</scope>
    <source>
        <strain evidence="7 9">SARC-M1</strain>
    </source>
</reference>
<dbReference type="EMBL" id="CP012172">
    <property type="protein sequence ID" value="AKV75017.1"/>
    <property type="molecule type" value="Genomic_DNA"/>
</dbReference>
<dbReference type="PATRIC" id="fig|43687.5.peg.2239"/>
<sequence>MASRGGLSDLLNSIVSKYIIFHLESPPFSPILDQAQDVDLTSSDDIIRVVDSIPKVSTEIVAVDGSSRSFVLSQGLISVSSVSAISSLRGIKGMFPSFDPSMSLDLQEPFIALATPFTGPERIEDFLLHPAVSRVQMEGNPFQQDLTRLETELRFSLETSSLEKVKDSPLVLVDGPLLPKFLYINKRVANKLLQRRKEVLQKNFIGIVKRVNHSTVLIESLNERKIREVMIMKYKVNPASFSNDEAFLIHLVKKNFRSPFKPLVVGPLHGKEEGTEIFSNYVVIPFHPFLERFSVLRVESLTDSLDPGIILSTPITSDGIPLPLAFADKVAKEVSNAVFNMLLQQLSREGIQSSFYSRLEGLGA</sequence>
<protein>
    <recommendedName>
        <fullName evidence="1">NurA domain-containing protein</fullName>
    </recommendedName>
</protein>
<evidence type="ECO:0000313" key="10">
    <source>
        <dbReference type="Proteomes" id="UP000061362"/>
    </source>
</evidence>
<dbReference type="EMBL" id="CP012173">
    <property type="protein sequence ID" value="AKV77255.1"/>
    <property type="molecule type" value="Genomic_DNA"/>
</dbReference>
<dbReference type="GeneID" id="91756617"/>
<dbReference type="OrthoDB" id="34419at2157"/>
<evidence type="ECO:0000313" key="6">
    <source>
        <dbReference type="EMBL" id="AKV81750.1"/>
    </source>
</evidence>
<dbReference type="EMBL" id="CP012174">
    <property type="protein sequence ID" value="AKV79505.1"/>
    <property type="molecule type" value="Genomic_DNA"/>
</dbReference>
<dbReference type="EMBL" id="CP012176">
    <property type="protein sequence ID" value="AKV83981.1"/>
    <property type="molecule type" value="Genomic_DNA"/>
</dbReference>
<organism evidence="2 8">
    <name type="scientific">Metallosphaera sedula</name>
    <dbReference type="NCBI Taxonomy" id="43687"/>
    <lineage>
        <taxon>Archaea</taxon>
        <taxon>Thermoproteota</taxon>
        <taxon>Thermoprotei</taxon>
        <taxon>Sulfolobales</taxon>
        <taxon>Sulfolobaceae</taxon>
        <taxon>Metallosphaera</taxon>
    </lineage>
</organism>
<dbReference type="AlphaFoldDB" id="A0A088E6Y2"/>
<dbReference type="InterPro" id="IPR018977">
    <property type="entry name" value="NurA_domain"/>
</dbReference>
<accession>A0A088E6Y2</accession>
<dbReference type="EMBL" id="CP012175">
    <property type="protein sequence ID" value="AKV81750.1"/>
    <property type="molecule type" value="Genomic_DNA"/>
</dbReference>
<evidence type="ECO:0000313" key="12">
    <source>
        <dbReference type="Proteomes" id="UP000062475"/>
    </source>
</evidence>
<dbReference type="SMART" id="SM00933">
    <property type="entry name" value="NurA"/>
    <property type="match status" value="1"/>
</dbReference>
<gene>
    <name evidence="2" type="ORF">HA72_2081</name>
    <name evidence="3" type="ORF">MsedA_2132</name>
    <name evidence="4" type="ORF">MsedB_2134</name>
    <name evidence="5" type="ORF">MsedC_2132</name>
    <name evidence="6" type="ORF">MsedD_2133</name>
    <name evidence="7" type="ORF">MsedE_2134</name>
</gene>
<reference evidence="10 11" key="2">
    <citation type="journal article" date="2015" name="Genome Announc.">
        <title>Complete Genome Sequences of Evolved Arsenate-Resistant Metallosphaera sedula Strains.</title>
        <authorList>
            <person name="Ai C."/>
            <person name="McCarthy S."/>
            <person name="Schackwitz W."/>
            <person name="Martin J."/>
            <person name="Lipzen A."/>
            <person name="Blum P."/>
        </authorList>
    </citation>
    <scope>NUCLEOTIDE SEQUENCE [LARGE SCALE GENOMIC DNA]</scope>
    <source>
        <strain evidence="5 11">ARS120-1</strain>
        <strain evidence="6 10">ARS120-2</strain>
        <strain evidence="3 13">ARS50-1</strain>
        <strain evidence="4 12">ARS50-2</strain>
    </source>
</reference>
<dbReference type="Pfam" id="PF09376">
    <property type="entry name" value="NurA"/>
    <property type="match status" value="1"/>
</dbReference>
<evidence type="ECO:0000313" key="7">
    <source>
        <dbReference type="EMBL" id="AKV83981.1"/>
    </source>
</evidence>
<dbReference type="RefSeq" id="WP_012022008.1">
    <property type="nucleotide sequence ID" value="NZ_AP019770.1"/>
</dbReference>